<dbReference type="Pfam" id="PF00563">
    <property type="entry name" value="EAL"/>
    <property type="match status" value="1"/>
</dbReference>
<evidence type="ECO:0000256" key="3">
    <source>
        <dbReference type="ARBA" id="ARBA00022475"/>
    </source>
</evidence>
<dbReference type="SUPFAM" id="SSF141868">
    <property type="entry name" value="EAL domain-like"/>
    <property type="match status" value="1"/>
</dbReference>
<keyword evidence="5 10" id="KW-0812">Transmembrane</keyword>
<evidence type="ECO:0000313" key="12">
    <source>
        <dbReference type="EMBL" id="STR44763.1"/>
    </source>
</evidence>
<reference evidence="12 14" key="1">
    <citation type="submission" date="2018-06" db="EMBL/GenBank/DDBJ databases">
        <authorList>
            <consortium name="Pathogen Informatics"/>
            <person name="Doyle S."/>
        </authorList>
    </citation>
    <scope>NUCLEOTIDE SEQUENCE [LARGE SCALE GENOMIC DNA]</scope>
    <source>
        <strain evidence="12 14">NCTC11159</strain>
    </source>
</reference>
<dbReference type="GO" id="GO:0005886">
    <property type="term" value="C:plasma membrane"/>
    <property type="evidence" value="ECO:0007669"/>
    <property type="project" value="UniProtKB-SubCell"/>
</dbReference>
<evidence type="ECO:0000256" key="1">
    <source>
        <dbReference type="ARBA" id="ARBA00004651"/>
    </source>
</evidence>
<dbReference type="PANTHER" id="PTHR33121">
    <property type="entry name" value="CYCLIC DI-GMP PHOSPHODIESTERASE PDEF"/>
    <property type="match status" value="1"/>
</dbReference>
<evidence type="ECO:0000256" key="6">
    <source>
        <dbReference type="ARBA" id="ARBA00022801"/>
    </source>
</evidence>
<dbReference type="EMBL" id="UGHR01000003">
    <property type="protein sequence ID" value="STR44763.1"/>
    <property type="molecule type" value="Genomic_DNA"/>
</dbReference>
<evidence type="ECO:0000256" key="8">
    <source>
        <dbReference type="ARBA" id="ARBA00023136"/>
    </source>
</evidence>
<evidence type="ECO:0000256" key="5">
    <source>
        <dbReference type="ARBA" id="ARBA00022692"/>
    </source>
</evidence>
<dbReference type="Pfam" id="PF12792">
    <property type="entry name" value="CSS-motif"/>
    <property type="match status" value="1"/>
</dbReference>
<evidence type="ECO:0000313" key="14">
    <source>
        <dbReference type="Proteomes" id="UP000255108"/>
    </source>
</evidence>
<dbReference type="GO" id="GO:0071111">
    <property type="term" value="F:cyclic-guanylate-specific phosphodiesterase activity"/>
    <property type="evidence" value="ECO:0007669"/>
    <property type="project" value="UniProtKB-EC"/>
</dbReference>
<keyword evidence="7 10" id="KW-1133">Transmembrane helix</keyword>
<evidence type="ECO:0000313" key="13">
    <source>
        <dbReference type="EMBL" id="TCU81637.1"/>
    </source>
</evidence>
<evidence type="ECO:0000259" key="11">
    <source>
        <dbReference type="PROSITE" id="PS50883"/>
    </source>
</evidence>
<evidence type="ECO:0000256" key="9">
    <source>
        <dbReference type="ARBA" id="ARBA00034290"/>
    </source>
</evidence>
<sequence length="530" mass="59101">MRDILLNIGRKHNQMRKKKLLWQAILISILTCVAVTLFAAWLAREQAKENLQAYLQDVAEQAMMRSDRVFTLSGLFLDELDHSALNDCSEAHQQRLSEIAFDELFVRSVLYAPDNIVQCSASSRRVYPLPAWDQKTTMGRSLWFEFKGRLPKPSLLYGTGPHYAMINPLYLVDILPAQKRALYIEAVLHQRVLASTKGVRVKTDQAWLQQSRLSKSNPNYKITAYLPPAELQRAWLTYFKDLLPLGIVLCTLLIGIIVWLTRRSFTMGLEIIEGLQLGEFEVHYQPIVALASGEVSSAEALLRWKRQNGSKISPDLFIGYAEENGQISLLTQFVLEKVASDLAQLANMDIAVAVNLSGEDLASPLFVENLAALCKKHQLAPKRIKLEITERSLVMGQNEIAVITRLREAGHMILIDDFGTGYSSLSYLHNLPVDILKIDKSFVQALGSGAATHHVASHIVQMAKALGLSVVAEGIETSGQADTLKEMGVEWGQGWLYAKAMTYADLKQFLQGPTPVSLKPLSFTPLSEAV</sequence>
<evidence type="ECO:0000256" key="10">
    <source>
        <dbReference type="SAM" id="Phobius"/>
    </source>
</evidence>
<feature type="transmembrane region" description="Helical" evidence="10">
    <location>
        <begin position="242"/>
        <end position="261"/>
    </location>
</feature>
<dbReference type="InterPro" id="IPR024744">
    <property type="entry name" value="CSS-motif_dom"/>
</dbReference>
<dbReference type="InterPro" id="IPR035919">
    <property type="entry name" value="EAL_sf"/>
</dbReference>
<dbReference type="InterPro" id="IPR050706">
    <property type="entry name" value="Cyclic-di-GMP_PDE-like"/>
</dbReference>
<evidence type="ECO:0000256" key="7">
    <source>
        <dbReference type="ARBA" id="ARBA00022989"/>
    </source>
</evidence>
<protein>
    <recommendedName>
        <fullName evidence="2">cyclic-guanylate-specific phosphodiesterase</fullName>
        <ecNumber evidence="2">3.1.4.52</ecNumber>
    </recommendedName>
</protein>
<dbReference type="Proteomes" id="UP000255108">
    <property type="component" value="Unassembled WGS sequence"/>
</dbReference>
<keyword evidence="15" id="KW-1185">Reference proteome</keyword>
<gene>
    <name evidence="12" type="primary">yjcC_2</name>
    <name evidence="13" type="ORF">EV682_12037</name>
    <name evidence="12" type="ORF">NCTC11159_03308</name>
</gene>
<dbReference type="PROSITE" id="PS50883">
    <property type="entry name" value="EAL"/>
    <property type="match status" value="1"/>
</dbReference>
<dbReference type="Gene3D" id="3.20.20.450">
    <property type="entry name" value="EAL domain"/>
    <property type="match status" value="1"/>
</dbReference>
<dbReference type="InterPro" id="IPR001633">
    <property type="entry name" value="EAL_dom"/>
</dbReference>
<dbReference type="Proteomes" id="UP000295794">
    <property type="component" value="Unassembled WGS sequence"/>
</dbReference>
<organism evidence="12 14">
    <name type="scientific">Iodobacter fluviatilis</name>
    <dbReference type="NCBI Taxonomy" id="537"/>
    <lineage>
        <taxon>Bacteria</taxon>
        <taxon>Pseudomonadati</taxon>
        <taxon>Pseudomonadota</taxon>
        <taxon>Betaproteobacteria</taxon>
        <taxon>Neisseriales</taxon>
        <taxon>Chitinibacteraceae</taxon>
        <taxon>Iodobacter</taxon>
    </lineage>
</organism>
<keyword evidence="4" id="KW-0973">c-di-GMP</keyword>
<name>A0A377SUU8_9NEIS</name>
<dbReference type="SMART" id="SM00052">
    <property type="entry name" value="EAL"/>
    <property type="match status" value="1"/>
</dbReference>
<proteinExistence type="predicted"/>
<evidence type="ECO:0000256" key="2">
    <source>
        <dbReference type="ARBA" id="ARBA00012282"/>
    </source>
</evidence>
<comment type="catalytic activity">
    <reaction evidence="9">
        <text>3',3'-c-di-GMP + H2O = 5'-phosphoguanylyl(3'-&gt;5')guanosine + H(+)</text>
        <dbReference type="Rhea" id="RHEA:24902"/>
        <dbReference type="ChEBI" id="CHEBI:15377"/>
        <dbReference type="ChEBI" id="CHEBI:15378"/>
        <dbReference type="ChEBI" id="CHEBI:58754"/>
        <dbReference type="ChEBI" id="CHEBI:58805"/>
        <dbReference type="EC" id="3.1.4.52"/>
    </reaction>
</comment>
<feature type="transmembrane region" description="Helical" evidence="10">
    <location>
        <begin position="20"/>
        <end position="43"/>
    </location>
</feature>
<keyword evidence="6" id="KW-0378">Hydrolase</keyword>
<dbReference type="CDD" id="cd01948">
    <property type="entry name" value="EAL"/>
    <property type="match status" value="1"/>
</dbReference>
<dbReference type="PANTHER" id="PTHR33121:SF81">
    <property type="entry name" value="CYCLIC DI-GMP PHOSPHODIESTERASE PDEB-RELATED"/>
    <property type="match status" value="1"/>
</dbReference>
<evidence type="ECO:0000256" key="4">
    <source>
        <dbReference type="ARBA" id="ARBA00022636"/>
    </source>
</evidence>
<evidence type="ECO:0000313" key="15">
    <source>
        <dbReference type="Proteomes" id="UP000295794"/>
    </source>
</evidence>
<dbReference type="EMBL" id="SMBT01000020">
    <property type="protein sequence ID" value="TCU81637.1"/>
    <property type="molecule type" value="Genomic_DNA"/>
</dbReference>
<keyword evidence="8 10" id="KW-0472">Membrane</keyword>
<keyword evidence="3" id="KW-1003">Cell membrane</keyword>
<accession>A0A377SUU8</accession>
<feature type="domain" description="EAL" evidence="11">
    <location>
        <begin position="264"/>
        <end position="514"/>
    </location>
</feature>
<dbReference type="EC" id="3.1.4.52" evidence="2"/>
<dbReference type="AlphaFoldDB" id="A0A377SUU8"/>
<comment type="subcellular location">
    <subcellularLocation>
        <location evidence="1">Cell membrane</location>
        <topology evidence="1">Multi-pass membrane protein</topology>
    </subcellularLocation>
</comment>
<reference evidence="13 15" key="2">
    <citation type="submission" date="2019-03" db="EMBL/GenBank/DDBJ databases">
        <title>Genomic Encyclopedia of Type Strains, Phase IV (KMG-IV): sequencing the most valuable type-strain genomes for metagenomic binning, comparative biology and taxonomic classification.</title>
        <authorList>
            <person name="Goeker M."/>
        </authorList>
    </citation>
    <scope>NUCLEOTIDE SEQUENCE [LARGE SCALE GENOMIC DNA]</scope>
    <source>
        <strain evidence="13 15">DSM 3764</strain>
    </source>
</reference>
<dbReference type="OrthoDB" id="9813903at2"/>